<dbReference type="AlphaFoldDB" id="A0A7S0N6J2"/>
<evidence type="ECO:0000256" key="1">
    <source>
        <dbReference type="ARBA" id="ARBA00022884"/>
    </source>
</evidence>
<evidence type="ECO:0000256" key="3">
    <source>
        <dbReference type="SAM" id="Coils"/>
    </source>
</evidence>
<feature type="compositionally biased region" description="Pro residues" evidence="4">
    <location>
        <begin position="461"/>
        <end position="471"/>
    </location>
</feature>
<feature type="compositionally biased region" description="Pro residues" evidence="4">
    <location>
        <begin position="442"/>
        <end position="451"/>
    </location>
</feature>
<feature type="region of interest" description="Disordered" evidence="4">
    <location>
        <begin position="423"/>
        <end position="526"/>
    </location>
</feature>
<dbReference type="Gene3D" id="3.30.70.330">
    <property type="match status" value="1"/>
</dbReference>
<keyword evidence="3" id="KW-0175">Coiled coil</keyword>
<protein>
    <recommendedName>
        <fullName evidence="5">RRM domain-containing protein</fullName>
    </recommendedName>
</protein>
<dbReference type="EMBL" id="HBEZ01058996">
    <property type="protein sequence ID" value="CAD8661596.1"/>
    <property type="molecule type" value="Transcribed_RNA"/>
</dbReference>
<proteinExistence type="predicted"/>
<feature type="coiled-coil region" evidence="3">
    <location>
        <begin position="202"/>
        <end position="252"/>
    </location>
</feature>
<evidence type="ECO:0000256" key="2">
    <source>
        <dbReference type="PROSITE-ProRule" id="PRU00176"/>
    </source>
</evidence>
<evidence type="ECO:0000259" key="5">
    <source>
        <dbReference type="PROSITE" id="PS50102"/>
    </source>
</evidence>
<dbReference type="GO" id="GO:0003723">
    <property type="term" value="F:RNA binding"/>
    <property type="evidence" value="ECO:0007669"/>
    <property type="project" value="UniProtKB-UniRule"/>
</dbReference>
<dbReference type="InterPro" id="IPR012677">
    <property type="entry name" value="Nucleotide-bd_a/b_plait_sf"/>
</dbReference>
<dbReference type="SUPFAM" id="SSF54928">
    <property type="entry name" value="RNA-binding domain, RBD"/>
    <property type="match status" value="1"/>
</dbReference>
<dbReference type="InterPro" id="IPR052462">
    <property type="entry name" value="SLIRP/GR-RBP-like"/>
</dbReference>
<feature type="region of interest" description="Disordered" evidence="4">
    <location>
        <begin position="361"/>
        <end position="391"/>
    </location>
</feature>
<gene>
    <name evidence="6" type="ORF">CCUR1050_LOCUS32358</name>
</gene>
<evidence type="ECO:0000313" key="6">
    <source>
        <dbReference type="EMBL" id="CAD8661596.1"/>
    </source>
</evidence>
<dbReference type="PANTHER" id="PTHR48027">
    <property type="entry name" value="HETEROGENEOUS NUCLEAR RIBONUCLEOPROTEIN 87F-RELATED"/>
    <property type="match status" value="1"/>
</dbReference>
<organism evidence="6">
    <name type="scientific">Cryptomonas curvata</name>
    <dbReference type="NCBI Taxonomy" id="233186"/>
    <lineage>
        <taxon>Eukaryota</taxon>
        <taxon>Cryptophyceae</taxon>
        <taxon>Cryptomonadales</taxon>
        <taxon>Cryptomonadaceae</taxon>
        <taxon>Cryptomonas</taxon>
    </lineage>
</organism>
<keyword evidence="1 2" id="KW-0694">RNA-binding</keyword>
<evidence type="ECO:0000256" key="4">
    <source>
        <dbReference type="SAM" id="MobiDB-lite"/>
    </source>
</evidence>
<feature type="domain" description="RRM" evidence="5">
    <location>
        <begin position="264"/>
        <end position="347"/>
    </location>
</feature>
<dbReference type="Pfam" id="PF00076">
    <property type="entry name" value="RRM_1"/>
    <property type="match status" value="1"/>
</dbReference>
<dbReference type="InterPro" id="IPR035979">
    <property type="entry name" value="RBD_domain_sf"/>
</dbReference>
<reference evidence="6" key="1">
    <citation type="submission" date="2021-01" db="EMBL/GenBank/DDBJ databases">
        <authorList>
            <person name="Corre E."/>
            <person name="Pelletier E."/>
            <person name="Niang G."/>
            <person name="Scheremetjew M."/>
            <person name="Finn R."/>
            <person name="Kale V."/>
            <person name="Holt S."/>
            <person name="Cochrane G."/>
            <person name="Meng A."/>
            <person name="Brown T."/>
            <person name="Cohen L."/>
        </authorList>
    </citation>
    <scope>NUCLEOTIDE SEQUENCE</scope>
    <source>
        <strain evidence="6">CCAP979/52</strain>
    </source>
</reference>
<dbReference type="InterPro" id="IPR000504">
    <property type="entry name" value="RRM_dom"/>
</dbReference>
<accession>A0A7S0N6J2</accession>
<name>A0A7S0N6J2_9CRYP</name>
<dbReference type="PROSITE" id="PS50102">
    <property type="entry name" value="RRM"/>
    <property type="match status" value="1"/>
</dbReference>
<feature type="compositionally biased region" description="Basic and acidic residues" evidence="4">
    <location>
        <begin position="507"/>
        <end position="516"/>
    </location>
</feature>
<dbReference type="SMART" id="SM00360">
    <property type="entry name" value="RRM"/>
    <property type="match status" value="1"/>
</dbReference>
<sequence length="526" mass="57346">MRQASSNAVQQTLSKQRCKLPMMNYRPEYCFKQSNSRNHNFFFVIQELKSDQLRKGLPFGTIEEVEKRHSEITTCLETSCLDLKTEKDLLKELQTLSSSKGAIVEWDAQLEKVKRLREAYTEILKLRQTKVDELSALREEERKLIAKIESVKDGERSDEHSQVNSLITTILDEKAALVTTLKNKKAALQECIVNYKISVAEHREYKQALAAYDKKLEKLEYQRRKADAAAKADRVREERKQWESERREERRRQEQRMLAVAQGCQIFVGGLALRCDEDALLAYFSRFGPVSDHSVVRDPETKLSRGFGFVTFPNAQNAAAAVGASHGVEVRDLSAAHGRLSVRLAEKSKAQLEFEARRAAARAETGPADGDKCEKAQLSDGGGGKGTTDGMLERETCHDEVVEAAEGATAGAADDSGVAQPVMRAQAEARGQPDASRAGDARPPPPPPPALPANAGVRQWPAPPAAVPMPPASAGASTAPSERRAAAAGGTKLGRGDANGGACSRNSGDKPPRPAREVLPAGAEAA</sequence>